<dbReference type="AlphaFoldDB" id="A0AA35Q506"/>
<evidence type="ECO:0000313" key="2">
    <source>
        <dbReference type="EMBL" id="CAI6094141.1"/>
    </source>
</evidence>
<evidence type="ECO:0000313" key="3">
    <source>
        <dbReference type="Proteomes" id="UP001160390"/>
    </source>
</evidence>
<gene>
    <name evidence="2" type="ORF">CCHLO57077_00000299</name>
</gene>
<dbReference type="InterPro" id="IPR000073">
    <property type="entry name" value="AB_hydrolase_1"/>
</dbReference>
<dbReference type="SUPFAM" id="SSF53474">
    <property type="entry name" value="alpha/beta-Hydrolases"/>
    <property type="match status" value="1"/>
</dbReference>
<reference evidence="2" key="1">
    <citation type="submission" date="2023-01" db="EMBL/GenBank/DDBJ databases">
        <authorList>
            <person name="Piombo E."/>
        </authorList>
    </citation>
    <scope>NUCLEOTIDE SEQUENCE</scope>
</reference>
<comment type="caution">
    <text evidence="2">The sequence shown here is derived from an EMBL/GenBank/DDBJ whole genome shotgun (WGS) entry which is preliminary data.</text>
</comment>
<accession>A0AA35Q506</accession>
<protein>
    <recommendedName>
        <fullName evidence="1">AB hydrolase-1 domain-containing protein</fullName>
    </recommendedName>
</protein>
<keyword evidence="3" id="KW-1185">Reference proteome</keyword>
<organism evidence="2 3">
    <name type="scientific">Clonostachys chloroleuca</name>
    <dbReference type="NCBI Taxonomy" id="1926264"/>
    <lineage>
        <taxon>Eukaryota</taxon>
        <taxon>Fungi</taxon>
        <taxon>Dikarya</taxon>
        <taxon>Ascomycota</taxon>
        <taxon>Pezizomycotina</taxon>
        <taxon>Sordariomycetes</taxon>
        <taxon>Hypocreomycetidae</taxon>
        <taxon>Hypocreales</taxon>
        <taxon>Bionectriaceae</taxon>
        <taxon>Clonostachys</taxon>
    </lineage>
</organism>
<feature type="non-terminal residue" evidence="2">
    <location>
        <position position="140"/>
    </location>
</feature>
<dbReference type="Proteomes" id="UP001160390">
    <property type="component" value="Unassembled WGS sequence"/>
</dbReference>
<dbReference type="Pfam" id="PF00561">
    <property type="entry name" value="Abhydrolase_1"/>
    <property type="match status" value="1"/>
</dbReference>
<name>A0AA35Q506_9HYPO</name>
<evidence type="ECO:0000259" key="1">
    <source>
        <dbReference type="Pfam" id="PF00561"/>
    </source>
</evidence>
<proteinExistence type="predicted"/>
<feature type="domain" description="AB hydrolase-1" evidence="1">
    <location>
        <begin position="52"/>
        <end position="120"/>
    </location>
</feature>
<sequence>MSIRLAPLSVRSKALGRRLLSSFGKGVHENQTFGLPDDRVLGFTEYGSREGKPLLFFHGYPSSRLEASGVDELARWRGIRVISLDRPGYGLSTTQPNRTIVDWPADVRTFAEGMKLDKFAITCRGCRGRCAGWPITLLGY</sequence>
<dbReference type="EMBL" id="CABFNP030001245">
    <property type="protein sequence ID" value="CAI6094141.1"/>
    <property type="molecule type" value="Genomic_DNA"/>
</dbReference>
<dbReference type="Gene3D" id="3.40.50.1820">
    <property type="entry name" value="alpha/beta hydrolase"/>
    <property type="match status" value="1"/>
</dbReference>
<dbReference type="InterPro" id="IPR029058">
    <property type="entry name" value="AB_hydrolase_fold"/>
</dbReference>